<dbReference type="SUPFAM" id="SSF51735">
    <property type="entry name" value="NAD(P)-binding Rossmann-fold domains"/>
    <property type="match status" value="1"/>
</dbReference>
<comment type="pathway">
    <text evidence="1">Lipid metabolism; fatty acid beta-oxidation.</text>
</comment>
<evidence type="ECO:0000259" key="12">
    <source>
        <dbReference type="Pfam" id="PF00725"/>
    </source>
</evidence>
<keyword evidence="15" id="KW-1185">Reference proteome</keyword>
<dbReference type="eggNOG" id="KOG1683">
    <property type="taxonomic scope" value="Eukaryota"/>
</dbReference>
<comment type="similarity">
    <text evidence="3">In the N-terminal section; belongs to the enoyl-CoA hydratase/isomerase family.</text>
</comment>
<dbReference type="OrthoDB" id="10004768at2759"/>
<dbReference type="InterPro" id="IPR006108">
    <property type="entry name" value="3HC_DH_C"/>
</dbReference>
<keyword evidence="6" id="KW-0560">Oxidoreductase</keyword>
<dbReference type="CDD" id="cd06558">
    <property type="entry name" value="crotonase-like"/>
    <property type="match status" value="1"/>
</dbReference>
<dbReference type="GO" id="GO:0006635">
    <property type="term" value="P:fatty acid beta-oxidation"/>
    <property type="evidence" value="ECO:0007669"/>
    <property type="project" value="UniProtKB-UniPathway"/>
</dbReference>
<dbReference type="STRING" id="667725.A0A0L0GAN7"/>
<dbReference type="Gene3D" id="3.90.226.10">
    <property type="entry name" value="2-enoyl-CoA Hydratase, Chain A, domain 1"/>
    <property type="match status" value="1"/>
</dbReference>
<sequence length="765" mass="82634">MFSRSRLVAQAVALAGRRTMASTAAETAPKAAASADYKTMSVKVVDGIAVVKLDCPGPVNTLGEQLMADFQSVYSDLSSNSSVRAAVIMSAKPSGFVAGADIQMIQKCHSAQEATQLAANGHVMFNRMADGPLPLIAAINGEALGGGLELAMSCHYRIATDMPKTKLGLVEVMIGLLPGGGGTQRLPRLIGLDQALPLMLTGKSLQAKKAKKAGLVDELVVPIGLGLNSAGQNTVDYLEKCAIQSAKDIVDGKKKINRDLTIASAKGLKRYLTNDFKYTRDIIFKKAREQVMKSTGGKYPAPFKIIEAVEAGLDKGFEAGLRQEAIGFGELTQTPEADGLMSIFFGQRACKRIPKQFGKVDKPAKNIAVIGAGLMGAGIGEVSMNRFDVTLKDTSPEGLARGQEQIFKGLNGKTKRKTMTPFERDQKMTAVHTTLDWKHFNKADLVIEAVFEDLAVKHSVLKEVEQHIPEHCVFATNTSAIPIGEIAKASKRPERVVGMHYFSPVDKMPLLEIITHEKTLPEVAAIAFDAGNKQGKTCIVVKDVPGFYVNRSLAPYMAETMALAMENVPAERIDSVMKKFGWPMGPISLADNVGIDVAGKVQLYLTQHLGNRMIGGDPALLGEMIDAKFHGKKTGKGFFLYDKKGKNQGLNPEIEGLIKKYSAGRIDSSGISDEELQMRCVSRFINEAAFCLQDNIILSPTDGDIGAVFGIGFPPFLGGPFRFVDAMGADKFVDMMNGFSDKYGEQFKPAQILVDYAKNGKKFYN</sequence>
<dbReference type="InterPro" id="IPR029045">
    <property type="entry name" value="ClpP/crotonase-like_dom_sf"/>
</dbReference>
<dbReference type="GO" id="GO:0016507">
    <property type="term" value="C:mitochondrial fatty acid beta-oxidation multienzyme complex"/>
    <property type="evidence" value="ECO:0007669"/>
    <property type="project" value="TreeGrafter"/>
</dbReference>
<dbReference type="EC" id="4.2.1.17" evidence="4"/>
<keyword evidence="8" id="KW-0443">Lipid metabolism</keyword>
<dbReference type="GO" id="GO:0070403">
    <property type="term" value="F:NAD+ binding"/>
    <property type="evidence" value="ECO:0007669"/>
    <property type="project" value="InterPro"/>
</dbReference>
<evidence type="ECO:0000256" key="6">
    <source>
        <dbReference type="ARBA" id="ARBA00023002"/>
    </source>
</evidence>
<dbReference type="InterPro" id="IPR036291">
    <property type="entry name" value="NAD(P)-bd_dom_sf"/>
</dbReference>
<evidence type="ECO:0000256" key="10">
    <source>
        <dbReference type="ARBA" id="ARBA00023268"/>
    </source>
</evidence>
<reference evidence="14 15" key="1">
    <citation type="submission" date="2011-02" db="EMBL/GenBank/DDBJ databases">
        <title>The Genome Sequence of Sphaeroforma arctica JP610.</title>
        <authorList>
            <consortium name="The Broad Institute Genome Sequencing Platform"/>
            <person name="Russ C."/>
            <person name="Cuomo C."/>
            <person name="Young S.K."/>
            <person name="Zeng Q."/>
            <person name="Gargeya S."/>
            <person name="Alvarado L."/>
            <person name="Berlin A."/>
            <person name="Chapman S.B."/>
            <person name="Chen Z."/>
            <person name="Freedman E."/>
            <person name="Gellesch M."/>
            <person name="Goldberg J."/>
            <person name="Griggs A."/>
            <person name="Gujja S."/>
            <person name="Heilman E."/>
            <person name="Heiman D."/>
            <person name="Howarth C."/>
            <person name="Mehta T."/>
            <person name="Neiman D."/>
            <person name="Pearson M."/>
            <person name="Roberts A."/>
            <person name="Saif S."/>
            <person name="Shea T."/>
            <person name="Shenoy N."/>
            <person name="Sisk P."/>
            <person name="Stolte C."/>
            <person name="Sykes S."/>
            <person name="White J."/>
            <person name="Yandava C."/>
            <person name="Burger G."/>
            <person name="Gray M.W."/>
            <person name="Holland P.W.H."/>
            <person name="King N."/>
            <person name="Lang F.B.F."/>
            <person name="Roger A.J."/>
            <person name="Ruiz-Trillo I."/>
            <person name="Haas B."/>
            <person name="Nusbaum C."/>
            <person name="Birren B."/>
        </authorList>
    </citation>
    <scope>NUCLEOTIDE SEQUENCE [LARGE SCALE GENOMIC DNA]</scope>
    <source>
        <strain evidence="14 15">JP610</strain>
    </source>
</reference>
<dbReference type="InterPro" id="IPR008927">
    <property type="entry name" value="6-PGluconate_DH-like_C_sf"/>
</dbReference>
<feature type="domain" description="3-hydroxyacyl-CoA dehydrogenase C-terminal" evidence="12">
    <location>
        <begin position="546"/>
        <end position="641"/>
    </location>
</feature>
<evidence type="ECO:0000256" key="2">
    <source>
        <dbReference type="ARBA" id="ARBA00007005"/>
    </source>
</evidence>
<dbReference type="FunFam" id="3.90.226.10:FF:000011">
    <property type="entry name" value="Fatty acid oxidation complex subunit alpha"/>
    <property type="match status" value="1"/>
</dbReference>
<dbReference type="UniPathway" id="UPA00659"/>
<dbReference type="Pfam" id="PF00378">
    <property type="entry name" value="ECH_1"/>
    <property type="match status" value="1"/>
</dbReference>
<comment type="similarity">
    <text evidence="2">In the central section; belongs to the 3-hydroxyacyl-CoA dehydrogenase family.</text>
</comment>
<dbReference type="GO" id="GO:0016509">
    <property type="term" value="F:long-chain (3S)-3-hydroxyacyl-CoA dehydrogenase (NAD+) activity"/>
    <property type="evidence" value="ECO:0007669"/>
    <property type="project" value="TreeGrafter"/>
</dbReference>
<evidence type="ECO:0000256" key="4">
    <source>
        <dbReference type="ARBA" id="ARBA00012076"/>
    </source>
</evidence>
<dbReference type="InterPro" id="IPR001753">
    <property type="entry name" value="Enoyl-CoA_hydra/iso"/>
</dbReference>
<evidence type="ECO:0000256" key="11">
    <source>
        <dbReference type="RuleBase" id="RU003707"/>
    </source>
</evidence>
<keyword evidence="7" id="KW-0520">NAD</keyword>
<dbReference type="AlphaFoldDB" id="A0A0L0GAN7"/>
<evidence type="ECO:0000313" key="15">
    <source>
        <dbReference type="Proteomes" id="UP000054560"/>
    </source>
</evidence>
<evidence type="ECO:0000256" key="8">
    <source>
        <dbReference type="ARBA" id="ARBA00023098"/>
    </source>
</evidence>
<evidence type="ECO:0000256" key="7">
    <source>
        <dbReference type="ARBA" id="ARBA00023027"/>
    </source>
</evidence>
<feature type="domain" description="3-hydroxyacyl-CoA dehydrogenase NAD binding" evidence="13">
    <location>
        <begin position="366"/>
        <end position="544"/>
    </location>
</feature>
<dbReference type="PROSITE" id="PS00166">
    <property type="entry name" value="ENOYL_COA_HYDRATASE"/>
    <property type="match status" value="1"/>
</dbReference>
<organism evidence="14 15">
    <name type="scientific">Sphaeroforma arctica JP610</name>
    <dbReference type="NCBI Taxonomy" id="667725"/>
    <lineage>
        <taxon>Eukaryota</taxon>
        <taxon>Ichthyosporea</taxon>
        <taxon>Ichthyophonida</taxon>
        <taxon>Sphaeroforma</taxon>
    </lineage>
</organism>
<dbReference type="PANTHER" id="PTHR43612:SF3">
    <property type="entry name" value="TRIFUNCTIONAL ENZYME SUBUNIT ALPHA, MITOCHONDRIAL"/>
    <property type="match status" value="1"/>
</dbReference>
<gene>
    <name evidence="14" type="ORF">SARC_01785</name>
</gene>
<keyword evidence="5" id="KW-0276">Fatty acid metabolism</keyword>
<dbReference type="EMBL" id="KQ241670">
    <property type="protein sequence ID" value="KNC86062.1"/>
    <property type="molecule type" value="Genomic_DNA"/>
</dbReference>
<dbReference type="InterPro" id="IPR018376">
    <property type="entry name" value="Enoyl-CoA_hyd/isom_CS"/>
</dbReference>
<evidence type="ECO:0000256" key="5">
    <source>
        <dbReference type="ARBA" id="ARBA00022832"/>
    </source>
</evidence>
<dbReference type="GO" id="GO:0004300">
    <property type="term" value="F:enoyl-CoA hydratase activity"/>
    <property type="evidence" value="ECO:0007669"/>
    <property type="project" value="UniProtKB-EC"/>
</dbReference>
<dbReference type="Pfam" id="PF00725">
    <property type="entry name" value="3HCDH"/>
    <property type="match status" value="2"/>
</dbReference>
<dbReference type="SUPFAM" id="SSF52096">
    <property type="entry name" value="ClpP/crotonase"/>
    <property type="match status" value="1"/>
</dbReference>
<dbReference type="Proteomes" id="UP000054560">
    <property type="component" value="Unassembled WGS sequence"/>
</dbReference>
<evidence type="ECO:0000256" key="9">
    <source>
        <dbReference type="ARBA" id="ARBA00023239"/>
    </source>
</evidence>
<dbReference type="Gene3D" id="3.40.50.720">
    <property type="entry name" value="NAD(P)-binding Rossmann-like Domain"/>
    <property type="match status" value="1"/>
</dbReference>
<dbReference type="SUPFAM" id="SSF48179">
    <property type="entry name" value="6-phosphogluconate dehydrogenase C-terminal domain-like"/>
    <property type="match status" value="2"/>
</dbReference>
<evidence type="ECO:0000256" key="1">
    <source>
        <dbReference type="ARBA" id="ARBA00005005"/>
    </source>
</evidence>
<keyword evidence="9" id="KW-0456">Lyase</keyword>
<dbReference type="RefSeq" id="XP_014159964.1">
    <property type="nucleotide sequence ID" value="XM_014304489.1"/>
</dbReference>
<name>A0A0L0GAN7_9EUKA</name>
<dbReference type="InterPro" id="IPR050136">
    <property type="entry name" value="FA_oxidation_alpha_subunit"/>
</dbReference>
<keyword evidence="10" id="KW-0511">Multifunctional enzyme</keyword>
<evidence type="ECO:0000256" key="3">
    <source>
        <dbReference type="ARBA" id="ARBA00008750"/>
    </source>
</evidence>
<dbReference type="Gene3D" id="1.10.1040.50">
    <property type="match status" value="1"/>
</dbReference>
<evidence type="ECO:0000259" key="13">
    <source>
        <dbReference type="Pfam" id="PF02737"/>
    </source>
</evidence>
<comment type="similarity">
    <text evidence="11">Belongs to the enoyl-CoA hydratase/isomerase family.</text>
</comment>
<dbReference type="Pfam" id="PF02737">
    <property type="entry name" value="3HCDH_N"/>
    <property type="match status" value="1"/>
</dbReference>
<dbReference type="InterPro" id="IPR006176">
    <property type="entry name" value="3-OHacyl-CoA_DH_NAD-bd"/>
</dbReference>
<evidence type="ECO:0000313" key="14">
    <source>
        <dbReference type="EMBL" id="KNC86062.1"/>
    </source>
</evidence>
<accession>A0A0L0GAN7</accession>
<dbReference type="FunFam" id="3.40.50.720:FF:000009">
    <property type="entry name" value="Fatty oxidation complex, alpha subunit"/>
    <property type="match status" value="1"/>
</dbReference>
<protein>
    <recommendedName>
        <fullName evidence="4">enoyl-CoA hydratase</fullName>
        <ecNumber evidence="4">4.2.1.17</ecNumber>
    </recommendedName>
</protein>
<dbReference type="PANTHER" id="PTHR43612">
    <property type="entry name" value="TRIFUNCTIONAL ENZYME SUBUNIT ALPHA"/>
    <property type="match status" value="1"/>
</dbReference>
<proteinExistence type="inferred from homology"/>
<dbReference type="GeneID" id="25902289"/>
<feature type="domain" description="3-hydroxyacyl-CoA dehydrogenase C-terminal" evidence="12">
    <location>
        <begin position="679"/>
        <end position="761"/>
    </location>
</feature>